<sequence>MVNPGISETGEQYSKTVGLIFIFNLIVGTGALTMPRAFAAAGWLLSLITIIVLSFMSYMTVTFVTEAMSIANAINKKKDGEDHNGALSPFEITERTELKTKYLQLVTSLSRWIAFGMMIVLAVIRIGKKKGQGHPSVADISGVPNLFGVCVYSFMCHHSLPSLITPIKNKSRLYALLASDYFLILIFYLLVSLTGIFAFNSIEDIYTLNFFKPDSCDESNSITNVKFIEYFLALFPVFTLSTNFPIISITLRNNLKALGYKENRPYPFWLDRICFPLLALVPPMGIALATNEVEFLVGITGSYAGAAIQYVIPTLLVFYARKQVSECSPQSQIHASPFKSFRWIVFVCIWAALCIIFVTVNHIITRNF</sequence>
<feature type="transmembrane region" description="Helical" evidence="7">
    <location>
        <begin position="40"/>
        <end position="59"/>
    </location>
</feature>
<proteinExistence type="inferred from homology"/>
<comment type="similarity">
    <text evidence="6">Belongs to the TMEM104 family.</text>
</comment>
<evidence type="ECO:0000256" key="6">
    <source>
        <dbReference type="ARBA" id="ARBA00038166"/>
    </source>
</evidence>
<evidence type="ECO:0000256" key="7">
    <source>
        <dbReference type="SAM" id="Phobius"/>
    </source>
</evidence>
<accession>A0ABY7DG33</accession>
<feature type="transmembrane region" description="Helical" evidence="7">
    <location>
        <begin position="102"/>
        <end position="124"/>
    </location>
</feature>
<feature type="transmembrane region" description="Helical" evidence="7">
    <location>
        <begin position="341"/>
        <end position="364"/>
    </location>
</feature>
<keyword evidence="2 7" id="KW-0812">Transmembrane</keyword>
<comment type="subcellular location">
    <subcellularLocation>
        <location evidence="1">Membrane</location>
        <topology evidence="1">Multi-pass membrane protein</topology>
    </subcellularLocation>
</comment>
<keyword evidence="10" id="KW-1185">Reference proteome</keyword>
<feature type="transmembrane region" description="Helical" evidence="7">
    <location>
        <begin position="268"/>
        <end position="289"/>
    </location>
</feature>
<dbReference type="Proteomes" id="UP001164746">
    <property type="component" value="Chromosome 2"/>
</dbReference>
<name>A0ABY7DG33_MYAAR</name>
<dbReference type="PANTHER" id="PTHR16189:SF0">
    <property type="entry name" value="TRANSMEMBRANE PROTEIN 104"/>
    <property type="match status" value="1"/>
</dbReference>
<evidence type="ECO:0000256" key="4">
    <source>
        <dbReference type="ARBA" id="ARBA00023136"/>
    </source>
</evidence>
<dbReference type="EMBL" id="CP111013">
    <property type="protein sequence ID" value="WAQ95404.1"/>
    <property type="molecule type" value="Genomic_DNA"/>
</dbReference>
<gene>
    <name evidence="9" type="ORF">MAR_028094</name>
</gene>
<evidence type="ECO:0000256" key="1">
    <source>
        <dbReference type="ARBA" id="ARBA00004141"/>
    </source>
</evidence>
<keyword evidence="3 7" id="KW-1133">Transmembrane helix</keyword>
<feature type="transmembrane region" description="Helical" evidence="7">
    <location>
        <begin position="295"/>
        <end position="320"/>
    </location>
</feature>
<feature type="domain" description="Amino acid transporter transmembrane" evidence="8">
    <location>
        <begin position="114"/>
        <end position="358"/>
    </location>
</feature>
<keyword evidence="4 7" id="KW-0472">Membrane</keyword>
<evidence type="ECO:0000313" key="10">
    <source>
        <dbReference type="Proteomes" id="UP001164746"/>
    </source>
</evidence>
<feature type="transmembrane region" description="Helical" evidence="7">
    <location>
        <begin position="12"/>
        <end position="33"/>
    </location>
</feature>
<evidence type="ECO:0000256" key="2">
    <source>
        <dbReference type="ARBA" id="ARBA00022692"/>
    </source>
</evidence>
<dbReference type="Pfam" id="PF01490">
    <property type="entry name" value="Aa_trans"/>
    <property type="match status" value="2"/>
</dbReference>
<evidence type="ECO:0000313" key="9">
    <source>
        <dbReference type="EMBL" id="WAQ95404.1"/>
    </source>
</evidence>
<evidence type="ECO:0000256" key="3">
    <source>
        <dbReference type="ARBA" id="ARBA00022989"/>
    </source>
</evidence>
<evidence type="ECO:0000259" key="8">
    <source>
        <dbReference type="Pfam" id="PF01490"/>
    </source>
</evidence>
<protein>
    <submittedName>
        <fullName evidence="9">TM104-like protein</fullName>
    </submittedName>
</protein>
<evidence type="ECO:0000256" key="5">
    <source>
        <dbReference type="ARBA" id="ARBA00023180"/>
    </source>
</evidence>
<feature type="transmembrane region" description="Helical" evidence="7">
    <location>
        <begin position="173"/>
        <end position="199"/>
    </location>
</feature>
<dbReference type="PANTHER" id="PTHR16189">
    <property type="entry name" value="TRANSMEMBRANE PROTEIN 104-RELATED"/>
    <property type="match status" value="1"/>
</dbReference>
<dbReference type="InterPro" id="IPR013057">
    <property type="entry name" value="AA_transpt_TM"/>
</dbReference>
<organism evidence="9 10">
    <name type="scientific">Mya arenaria</name>
    <name type="common">Soft-shell clam</name>
    <dbReference type="NCBI Taxonomy" id="6604"/>
    <lineage>
        <taxon>Eukaryota</taxon>
        <taxon>Metazoa</taxon>
        <taxon>Spiralia</taxon>
        <taxon>Lophotrochozoa</taxon>
        <taxon>Mollusca</taxon>
        <taxon>Bivalvia</taxon>
        <taxon>Autobranchia</taxon>
        <taxon>Heteroconchia</taxon>
        <taxon>Euheterodonta</taxon>
        <taxon>Imparidentia</taxon>
        <taxon>Neoheterodontei</taxon>
        <taxon>Myida</taxon>
        <taxon>Myoidea</taxon>
        <taxon>Myidae</taxon>
        <taxon>Mya</taxon>
    </lineage>
</organism>
<feature type="transmembrane region" description="Helical" evidence="7">
    <location>
        <begin position="227"/>
        <end position="247"/>
    </location>
</feature>
<keyword evidence="5" id="KW-0325">Glycoprotein</keyword>
<feature type="domain" description="Amino acid transporter transmembrane" evidence="8">
    <location>
        <begin position="17"/>
        <end position="72"/>
    </location>
</feature>
<reference evidence="9" key="1">
    <citation type="submission" date="2022-11" db="EMBL/GenBank/DDBJ databases">
        <title>Centuries of genome instability and evolution in soft-shell clam transmissible cancer (bioRxiv).</title>
        <authorList>
            <person name="Hart S.F.M."/>
            <person name="Yonemitsu M.A."/>
            <person name="Giersch R.M."/>
            <person name="Beal B.F."/>
            <person name="Arriagada G."/>
            <person name="Davis B.W."/>
            <person name="Ostrander E.A."/>
            <person name="Goff S.P."/>
            <person name="Metzger M.J."/>
        </authorList>
    </citation>
    <scope>NUCLEOTIDE SEQUENCE</scope>
    <source>
        <strain evidence="9">MELC-2E11</strain>
        <tissue evidence="9">Siphon/mantle</tissue>
    </source>
</reference>